<keyword evidence="1 3" id="KW-0378">Hydrolase</keyword>
<accession>A0AAE4UWN3</accession>
<dbReference type="InterPro" id="IPR029058">
    <property type="entry name" value="AB_hydrolase_fold"/>
</dbReference>
<dbReference type="PANTHER" id="PTHR43056">
    <property type="entry name" value="PEPTIDASE S9 PROLYL OLIGOPEPTIDASE"/>
    <property type="match status" value="1"/>
</dbReference>
<dbReference type="Pfam" id="PF02129">
    <property type="entry name" value="Peptidase_S15"/>
    <property type="match status" value="1"/>
</dbReference>
<dbReference type="Proteomes" id="UP001185863">
    <property type="component" value="Unassembled WGS sequence"/>
</dbReference>
<sequence>MTAPVGDQIAERSETTNGMQIDWDVPVPLSDGVVLRADVFRPDDDGVYPVLMTLGPYGKGLAFQEGFAPMWQRLAAAYPDALAGSTNAYQVWETVDPEKWVPDGYICIRVDSRGAGRSAGLLDMLGEQEARDYYEAIEWAATRTWSNGRVGLLGISYYAANQWLVAALRPPHLTAICPWEGFTDFYRDLNRHGGILSRFGQVWQDHQIFTVQHGVGERGRCNPNTGELVAGPPTLSEDELAANRVETIGEGKRRELLDEFSRVRTPDLTRIDVPVLSAANWAHHLHTRGNFDGYAQVSSPQKWLEVHGREHYAEFYTDYGVSLQKRFFGHFLKDEATGWDQQPPVRLNVRHVDGSFEGRDEQEWPLARTRWTRFHLDADSRALSTTEPSADHTIEFPALGPGVDFWTEPLTEPLEITGPASARVRLASSTTDADLFVTLRVQDPDGNEVSLVSAIDEHGVLAVGWLRASHRELDEQRSVPHQPRHPHTRTLPLIPGQAVDLDVEIWPTSLVVPPGYRLGVTLSGRDFQMPGDGPWPVIYGIEQRGNGVFVHDDPDDRPAGIFDGITTLHTGPDSGTSLLLPVIPAQV</sequence>
<dbReference type="InterPro" id="IPR000383">
    <property type="entry name" value="Xaa-Pro-like_dom"/>
</dbReference>
<dbReference type="SUPFAM" id="SSF53474">
    <property type="entry name" value="alpha/beta-Hydrolases"/>
    <property type="match status" value="1"/>
</dbReference>
<dbReference type="Gene3D" id="1.10.3020.20">
    <property type="match status" value="1"/>
</dbReference>
<dbReference type="Gene3D" id="3.40.50.1820">
    <property type="entry name" value="alpha/beta hydrolase"/>
    <property type="match status" value="1"/>
</dbReference>
<evidence type="ECO:0000256" key="1">
    <source>
        <dbReference type="ARBA" id="ARBA00022801"/>
    </source>
</evidence>
<dbReference type="SMART" id="SM00939">
    <property type="entry name" value="PepX_C"/>
    <property type="match status" value="1"/>
</dbReference>
<comment type="caution">
    <text evidence="3">The sequence shown here is derived from an EMBL/GenBank/DDBJ whole genome shotgun (WGS) entry which is preliminary data.</text>
</comment>
<dbReference type="AlphaFoldDB" id="A0AAE4UWN3"/>
<dbReference type="SUPFAM" id="SSF49785">
    <property type="entry name" value="Galactose-binding domain-like"/>
    <property type="match status" value="1"/>
</dbReference>
<dbReference type="PANTHER" id="PTHR43056:SF10">
    <property type="entry name" value="COCE_NOND FAMILY, PUTATIVE (AFU_ORTHOLOGUE AFUA_7G00600)-RELATED"/>
    <property type="match status" value="1"/>
</dbReference>
<dbReference type="EMBL" id="JAWLUP010000009">
    <property type="protein sequence ID" value="MDV7264326.1"/>
    <property type="molecule type" value="Genomic_DNA"/>
</dbReference>
<dbReference type="NCBIfam" id="TIGR00976">
    <property type="entry name" value="CocE_NonD"/>
    <property type="match status" value="1"/>
</dbReference>
<name>A0AAE4UWN3_9NOCA</name>
<dbReference type="InterPro" id="IPR008979">
    <property type="entry name" value="Galactose-bd-like_sf"/>
</dbReference>
<dbReference type="Pfam" id="PF08530">
    <property type="entry name" value="PepX_C"/>
    <property type="match status" value="1"/>
</dbReference>
<evidence type="ECO:0000259" key="2">
    <source>
        <dbReference type="SMART" id="SM00939"/>
    </source>
</evidence>
<dbReference type="InterPro" id="IPR005674">
    <property type="entry name" value="CocE/Ser_esterase"/>
</dbReference>
<evidence type="ECO:0000313" key="4">
    <source>
        <dbReference type="Proteomes" id="UP001185863"/>
    </source>
</evidence>
<organism evidence="3 4">
    <name type="scientific">Rhodococcus oxybenzonivorans</name>
    <dbReference type="NCBI Taxonomy" id="1990687"/>
    <lineage>
        <taxon>Bacteria</taxon>
        <taxon>Bacillati</taxon>
        <taxon>Actinomycetota</taxon>
        <taxon>Actinomycetes</taxon>
        <taxon>Mycobacteriales</taxon>
        <taxon>Nocardiaceae</taxon>
        <taxon>Rhodococcus</taxon>
    </lineage>
</organism>
<gene>
    <name evidence="3" type="ORF">R4315_07195</name>
</gene>
<dbReference type="Gene3D" id="2.60.120.260">
    <property type="entry name" value="Galactose-binding domain-like"/>
    <property type="match status" value="1"/>
</dbReference>
<protein>
    <submittedName>
        <fullName evidence="3">CocE/NonD family hydrolase</fullName>
    </submittedName>
</protein>
<dbReference type="InterPro" id="IPR050585">
    <property type="entry name" value="Xaa-Pro_dipeptidyl-ppase/CocE"/>
</dbReference>
<dbReference type="RefSeq" id="WP_249354404.1">
    <property type="nucleotide sequence ID" value="NZ_JAWLUP010000009.1"/>
</dbReference>
<dbReference type="GO" id="GO:0008239">
    <property type="term" value="F:dipeptidyl-peptidase activity"/>
    <property type="evidence" value="ECO:0007669"/>
    <property type="project" value="InterPro"/>
</dbReference>
<evidence type="ECO:0000313" key="3">
    <source>
        <dbReference type="EMBL" id="MDV7264326.1"/>
    </source>
</evidence>
<dbReference type="InterPro" id="IPR013736">
    <property type="entry name" value="Xaa-Pro_dipept_C"/>
</dbReference>
<feature type="domain" description="Xaa-Pro dipeptidyl-peptidase C-terminal" evidence="2">
    <location>
        <begin position="325"/>
        <end position="579"/>
    </location>
</feature>
<proteinExistence type="predicted"/>
<reference evidence="3" key="1">
    <citation type="submission" date="2023-10" db="EMBL/GenBank/DDBJ databases">
        <title>Development of a sustainable strategy for remediation of hydrocarbon-contaminated territories based on the waste exchange concept.</title>
        <authorList>
            <person name="Krivoruchko A."/>
        </authorList>
    </citation>
    <scope>NUCLEOTIDE SEQUENCE</scope>
    <source>
        <strain evidence="3">IEGM 68</strain>
    </source>
</reference>